<reference evidence="7" key="1">
    <citation type="journal article" date="2019" name="Int. J. Syst. Evol. Microbiol.">
        <title>The Global Catalogue of Microorganisms (GCM) 10K type strain sequencing project: providing services to taxonomists for standard genome sequencing and annotation.</title>
        <authorList>
            <consortium name="The Broad Institute Genomics Platform"/>
            <consortium name="The Broad Institute Genome Sequencing Center for Infectious Disease"/>
            <person name="Wu L."/>
            <person name="Ma J."/>
        </authorList>
    </citation>
    <scope>NUCLEOTIDE SEQUENCE [LARGE SCALE GENOMIC DNA]</scope>
    <source>
        <strain evidence="7">JCM 18304</strain>
    </source>
</reference>
<dbReference type="InterPro" id="IPR003959">
    <property type="entry name" value="ATPase_AAA_core"/>
</dbReference>
<keyword evidence="3" id="KW-0067">ATP-binding</keyword>
<dbReference type="InterPro" id="IPR027417">
    <property type="entry name" value="P-loop_NTPase"/>
</dbReference>
<dbReference type="Pfam" id="PF13229">
    <property type="entry name" value="Beta_helix"/>
    <property type="match status" value="3"/>
</dbReference>
<dbReference type="InterPro" id="IPR011050">
    <property type="entry name" value="Pectin_lyase_fold/virulence"/>
</dbReference>
<comment type="similarity">
    <text evidence="1">Belongs to the CbxX/CfxQ family.</text>
</comment>
<dbReference type="SUPFAM" id="SSF51126">
    <property type="entry name" value="Pectin lyase-like"/>
    <property type="match status" value="3"/>
</dbReference>
<dbReference type="InterPro" id="IPR012334">
    <property type="entry name" value="Pectin_lyas_fold"/>
</dbReference>
<dbReference type="PRINTS" id="PR00819">
    <property type="entry name" value="CBXCFQXSUPER"/>
</dbReference>
<feature type="region of interest" description="Disordered" evidence="4">
    <location>
        <begin position="612"/>
        <end position="635"/>
    </location>
</feature>
<accession>A0ABP9SCX3</accession>
<dbReference type="InterPro" id="IPR039448">
    <property type="entry name" value="Beta_helix"/>
</dbReference>
<dbReference type="Gene3D" id="3.40.50.300">
    <property type="entry name" value="P-loop containing nucleotide triphosphate hydrolases"/>
    <property type="match status" value="1"/>
</dbReference>
<proteinExistence type="inferred from homology"/>
<dbReference type="RefSeq" id="WP_345634364.1">
    <property type="nucleotide sequence ID" value="NZ_BAABJQ010000019.1"/>
</dbReference>
<dbReference type="InterPro" id="IPR050773">
    <property type="entry name" value="CbxX/CfxQ_RuBisCO_ESX"/>
</dbReference>
<comment type="caution">
    <text evidence="6">The sequence shown here is derived from an EMBL/GenBank/DDBJ whole genome shotgun (WGS) entry which is preliminary data.</text>
</comment>
<evidence type="ECO:0000313" key="6">
    <source>
        <dbReference type="EMBL" id="GAA5193279.1"/>
    </source>
</evidence>
<protein>
    <submittedName>
        <fullName evidence="6">Right-handed parallel beta-helix repeat-containing protein</fullName>
    </submittedName>
</protein>
<dbReference type="Gene3D" id="1.10.8.60">
    <property type="match status" value="1"/>
</dbReference>
<gene>
    <name evidence="6" type="ORF">GCM10023322_54920</name>
</gene>
<dbReference type="CDD" id="cd00009">
    <property type="entry name" value="AAA"/>
    <property type="match status" value="1"/>
</dbReference>
<evidence type="ECO:0000256" key="2">
    <source>
        <dbReference type="ARBA" id="ARBA00022741"/>
    </source>
</evidence>
<dbReference type="SMART" id="SM00382">
    <property type="entry name" value="AAA"/>
    <property type="match status" value="1"/>
</dbReference>
<organism evidence="6 7">
    <name type="scientific">Rugosimonospora acidiphila</name>
    <dbReference type="NCBI Taxonomy" id="556531"/>
    <lineage>
        <taxon>Bacteria</taxon>
        <taxon>Bacillati</taxon>
        <taxon>Actinomycetota</taxon>
        <taxon>Actinomycetes</taxon>
        <taxon>Micromonosporales</taxon>
        <taxon>Micromonosporaceae</taxon>
        <taxon>Rugosimonospora</taxon>
    </lineage>
</organism>
<dbReference type="InterPro" id="IPR000641">
    <property type="entry name" value="CbxX/CfxQ"/>
</dbReference>
<dbReference type="Proteomes" id="UP001501570">
    <property type="component" value="Unassembled WGS sequence"/>
</dbReference>
<dbReference type="Pfam" id="PF00004">
    <property type="entry name" value="AAA"/>
    <property type="match status" value="1"/>
</dbReference>
<name>A0ABP9SCX3_9ACTN</name>
<dbReference type="PANTHER" id="PTHR43392">
    <property type="entry name" value="AAA-TYPE ATPASE FAMILY PROTEIN / ANKYRIN REPEAT FAMILY PROTEIN"/>
    <property type="match status" value="1"/>
</dbReference>
<dbReference type="Gene3D" id="2.160.20.10">
    <property type="entry name" value="Single-stranded right-handed beta-helix, Pectin lyase-like"/>
    <property type="match status" value="3"/>
</dbReference>
<dbReference type="PANTHER" id="PTHR43392:SF2">
    <property type="entry name" value="AAA-TYPE ATPASE FAMILY PROTEIN _ ANKYRIN REPEAT FAMILY PROTEIN"/>
    <property type="match status" value="1"/>
</dbReference>
<evidence type="ECO:0000256" key="3">
    <source>
        <dbReference type="ARBA" id="ARBA00022840"/>
    </source>
</evidence>
<dbReference type="EMBL" id="BAABJQ010000019">
    <property type="protein sequence ID" value="GAA5193279.1"/>
    <property type="molecule type" value="Genomic_DNA"/>
</dbReference>
<dbReference type="InterPro" id="IPR006626">
    <property type="entry name" value="PbH1"/>
</dbReference>
<dbReference type="Pfam" id="PF17866">
    <property type="entry name" value="AAA_lid_6"/>
    <property type="match status" value="1"/>
</dbReference>
<dbReference type="InterPro" id="IPR003593">
    <property type="entry name" value="AAA+_ATPase"/>
</dbReference>
<keyword evidence="7" id="KW-1185">Reference proteome</keyword>
<evidence type="ECO:0000313" key="7">
    <source>
        <dbReference type="Proteomes" id="UP001501570"/>
    </source>
</evidence>
<feature type="region of interest" description="Disordered" evidence="4">
    <location>
        <begin position="1"/>
        <end position="23"/>
    </location>
</feature>
<keyword evidence="2" id="KW-0547">Nucleotide-binding</keyword>
<feature type="compositionally biased region" description="Low complexity" evidence="4">
    <location>
        <begin position="244"/>
        <end position="254"/>
    </location>
</feature>
<evidence type="ECO:0000259" key="5">
    <source>
        <dbReference type="SMART" id="SM00382"/>
    </source>
</evidence>
<dbReference type="SMART" id="SM00710">
    <property type="entry name" value="PbH1"/>
    <property type="match status" value="15"/>
</dbReference>
<sequence length="916" mass="95325">MDTPSNAVVRDTGSGRPQRVAARGWGSHRTIGAAVRAAPDGSTVIVAAGSYQESLTIDRDVTIVAESSDAVVELVANGGPALVLRAGNATVRGLAIRGPDPAGVAVAVEGGSLALEGCEITSGRVEAGGWSRPTLLHCRIRDCVGAGLHATGDTQVLVAGCTVEDIDGAGLLLDQSSTADVSGSTVHRVSGDGLQVRDAARAVLEDCDIAQTGRAGVVTEGTARLALRTSRLRDLTGDGVHIQSAAPPARPSAADGQQPEGVPDGTETHAVELIECIITRVGGNGLLTAGDADVLARQCQVRGASKAGVCATGTGALHLADCQIAESASTGLVVRGSTCVHAVDCTVTDAGANGLFLCDDSATVLTRCTVAQSGFTAVHLSTSATADLAECTVTGTPEHGVRVTERGVLRVSGGLIEHASMSGVHLEGTSDATVSGLAISDAGIGIRVEQTPHRPLFEECVVSRTAQSGLEAGPGTSPTVRGCRFVSSGTAGIFLDRDCRSAVDRCEVSDVAGSGVVVWTRATPTIRATTVTQCRKNGVYLAPQAGGTLEDCAISATDYAALYVGTGATPMFRRCRIFEVEHDLSLADGAAPEFEECDVSAVHSPTMPLDARARLRPGGGAGGDGASVDGSEETDPQARLEALLAQLDQLVGLRRAKQDVGTLVKLMQMVKRRQEAGLLPPPLSRHLVFAGNPGTGKTTVARLYGQILAALGMLTTGHLVEVDRGTLVGEYVGHTAPKTQAAFRRAMGGVLFIDEAYALVPDGRGNDFGQEAISTLVKLMEDHRDEVVVIVAGYPDQMERFINANPGLASRFTRTLTFDDYSADELVDIVAHQADGHQYTLADQTRVSLIDFFCAVQRGEGFGNGRFARKVFQEMTERHARRISDRFLGTTGEVSAELLSTLMPDDLPEFGAMETP</sequence>
<feature type="domain" description="AAA+ ATPase" evidence="5">
    <location>
        <begin position="683"/>
        <end position="822"/>
    </location>
</feature>
<dbReference type="InterPro" id="IPR041627">
    <property type="entry name" value="AAA_lid_6"/>
</dbReference>
<evidence type="ECO:0000256" key="1">
    <source>
        <dbReference type="ARBA" id="ARBA00010378"/>
    </source>
</evidence>
<feature type="region of interest" description="Disordered" evidence="4">
    <location>
        <begin position="241"/>
        <end position="265"/>
    </location>
</feature>
<dbReference type="SUPFAM" id="SSF52540">
    <property type="entry name" value="P-loop containing nucleoside triphosphate hydrolases"/>
    <property type="match status" value="1"/>
</dbReference>
<evidence type="ECO:0000256" key="4">
    <source>
        <dbReference type="SAM" id="MobiDB-lite"/>
    </source>
</evidence>